<dbReference type="InterPro" id="IPR041222">
    <property type="entry name" value="PriA_3primeBD"/>
</dbReference>
<comment type="caution">
    <text evidence="11">The sequence shown here is derived from an EMBL/GenBank/DDBJ whole genome shotgun (WGS) entry which is preliminary data.</text>
</comment>
<dbReference type="RefSeq" id="WP_010850155.1">
    <property type="nucleotide sequence ID" value="NZ_HF570956.1"/>
</dbReference>
<feature type="binding site" evidence="8">
    <location>
        <position position="459"/>
    </location>
    <ligand>
        <name>Zn(2+)</name>
        <dbReference type="ChEBI" id="CHEBI:29105"/>
        <label>1</label>
    </ligand>
</feature>
<dbReference type="GO" id="GO:0006269">
    <property type="term" value="P:DNA replication, synthesis of primer"/>
    <property type="evidence" value="ECO:0007669"/>
    <property type="project" value="UniProtKB-KW"/>
</dbReference>
<keyword evidence="11" id="KW-0378">Hydrolase</keyword>
<organism evidence="11 12">
    <name type="scientific">Phycicoccus elongatus Lp2</name>
    <dbReference type="NCBI Taxonomy" id="1193181"/>
    <lineage>
        <taxon>Bacteria</taxon>
        <taxon>Bacillati</taxon>
        <taxon>Actinomycetota</taxon>
        <taxon>Actinomycetes</taxon>
        <taxon>Micrococcales</taxon>
        <taxon>Intrasporangiaceae</taxon>
        <taxon>Phycicoccus</taxon>
    </lineage>
</organism>
<evidence type="ECO:0000256" key="2">
    <source>
        <dbReference type="ARBA" id="ARBA00022705"/>
    </source>
</evidence>
<keyword evidence="3 8" id="KW-0479">Metal-binding</keyword>
<dbReference type="eggNOG" id="COG1198">
    <property type="taxonomic scope" value="Bacteria"/>
</dbReference>
<sequence length="692" mass="73402">MTEPVVSGGDEQLTLLPLRTPRTRRDAARAGTAASDPVARVQVDTGLPHLDRPFDYLVPADLADEVQPGVRVKVRFAGRDLDGFVLERADLSDHTGQLQPIRRVVSPEPVLGPALLAACQEVARRCAGSLGDVLRLAIPPRHAAAERALPHDLPPPEPLSAPGADDPAYTGGWEPYLGGPAFLDRLANGESPSASALVAPGIAGADRWPALLVDAAQATLRSGRGAILVVPDARDCDALEAAVIERFGRGAAVRLTADQGPQARYTAWLKVLRGQVRLVIGTRAAVHAPVHDLGLIAWWDDGDDSHTEQRAPYPHVRTVALVRRDLQGVALLAAGHTRSSAVQQLVESAVLKAVECPRLVVRERSPWVKVAGEGPEGARDPGGGHGRMTSLVHESVRAGLAAGPVLVQVPRVGYLPALSCQDCRQPVLCRTCHGPIAIPAPRDAPQCRWCGRLVTDHRCEHCGPTRLRARVVGATRTAEELGRAFPGVPVQVSGRAEVLGSVPSTPRIVIATPGAEPTTEEGYAAGVLLDAWSLLDRPELDAAEDTLRRWIGAAALVRPRAQGGVVVVGGVPDHVILPVVEALVRWDPGWFAARELAERRTLRLPPAAPVGTVTGGHNDLVAATTGAPWPPGARVLGPVPVGTDGTERLIVQVDDEAEQALATVLRQVRARWAARRTGEAVQVRMNPADPSR</sequence>
<dbReference type="OrthoDB" id="3177118at2"/>
<name>N0E3E9_9MICO</name>
<dbReference type="GO" id="GO:0003677">
    <property type="term" value="F:DNA binding"/>
    <property type="evidence" value="ECO:0007669"/>
    <property type="project" value="UniProtKB-UniRule"/>
</dbReference>
<dbReference type="GO" id="GO:0016787">
    <property type="term" value="F:hydrolase activity"/>
    <property type="evidence" value="ECO:0007669"/>
    <property type="project" value="UniProtKB-KW"/>
</dbReference>
<dbReference type="HOGENOM" id="CLU_015485_1_0_11"/>
<comment type="function">
    <text evidence="8">Initiates the restart of stalled replication forks, which reloads the replicative helicase on sites other than the origin of replication. Recognizes and binds to abandoned replication forks and remodels them to uncover a helicase loading site. Promotes assembly of the primosome at these replication forks.</text>
</comment>
<dbReference type="HAMAP" id="MF_00983">
    <property type="entry name" value="PriA"/>
    <property type="match status" value="1"/>
</dbReference>
<evidence type="ECO:0000256" key="7">
    <source>
        <dbReference type="ARBA" id="ARBA00023125"/>
    </source>
</evidence>
<dbReference type="Gene3D" id="3.40.50.300">
    <property type="entry name" value="P-loop containing nucleotide triphosphate hydrolases"/>
    <property type="match status" value="1"/>
</dbReference>
<dbReference type="STRING" id="1193181.BN10_550005"/>
<keyword evidence="4 8" id="KW-0547">Nucleotide-binding</keyword>
<dbReference type="GO" id="GO:0006310">
    <property type="term" value="P:DNA recombination"/>
    <property type="evidence" value="ECO:0007669"/>
    <property type="project" value="InterPro"/>
</dbReference>
<evidence type="ECO:0000313" key="11">
    <source>
        <dbReference type="EMBL" id="CCH70306.1"/>
    </source>
</evidence>
<keyword evidence="1 8" id="KW-0639">Primosome</keyword>
<keyword evidence="5 8" id="KW-0862">Zinc</keyword>
<dbReference type="GO" id="GO:0043138">
    <property type="term" value="F:3'-5' DNA helicase activity"/>
    <property type="evidence" value="ECO:0007669"/>
    <property type="project" value="TreeGrafter"/>
</dbReference>
<evidence type="ECO:0000256" key="3">
    <source>
        <dbReference type="ARBA" id="ARBA00022723"/>
    </source>
</evidence>
<evidence type="ECO:0000256" key="5">
    <source>
        <dbReference type="ARBA" id="ARBA00022833"/>
    </source>
</evidence>
<dbReference type="InterPro" id="IPR042115">
    <property type="entry name" value="PriA_3primeBD_sf"/>
</dbReference>
<feature type="region of interest" description="Disordered" evidence="9">
    <location>
        <begin position="148"/>
        <end position="170"/>
    </location>
</feature>
<dbReference type="GO" id="GO:0008270">
    <property type="term" value="F:zinc ion binding"/>
    <property type="evidence" value="ECO:0007669"/>
    <property type="project" value="UniProtKB-UniRule"/>
</dbReference>
<comment type="subunit">
    <text evidence="8">Component of the replication restart primosome.</text>
</comment>
<feature type="binding site" evidence="8">
    <location>
        <position position="420"/>
    </location>
    <ligand>
        <name>Zn(2+)</name>
        <dbReference type="ChEBI" id="CHEBI:29105"/>
        <label>1</label>
    </ligand>
</feature>
<evidence type="ECO:0000256" key="6">
    <source>
        <dbReference type="ARBA" id="ARBA00022840"/>
    </source>
</evidence>
<dbReference type="Proteomes" id="UP000013167">
    <property type="component" value="Unassembled WGS sequence"/>
</dbReference>
<gene>
    <name evidence="8 11" type="primary">priA</name>
    <name evidence="11" type="ORF">BN10_550005</name>
</gene>
<feature type="binding site" evidence="8">
    <location>
        <position position="432"/>
    </location>
    <ligand>
        <name>Zn(2+)</name>
        <dbReference type="ChEBI" id="CHEBI:29105"/>
        <label>2</label>
    </ligand>
</feature>
<dbReference type="GO" id="GO:0005524">
    <property type="term" value="F:ATP binding"/>
    <property type="evidence" value="ECO:0007669"/>
    <property type="project" value="UniProtKB-UniRule"/>
</dbReference>
<dbReference type="InterPro" id="IPR005259">
    <property type="entry name" value="PriA"/>
</dbReference>
<dbReference type="GO" id="GO:0006270">
    <property type="term" value="P:DNA replication initiation"/>
    <property type="evidence" value="ECO:0007669"/>
    <property type="project" value="TreeGrafter"/>
</dbReference>
<feature type="binding site" evidence="8">
    <location>
        <position position="447"/>
    </location>
    <ligand>
        <name>Zn(2+)</name>
        <dbReference type="ChEBI" id="CHEBI:29105"/>
        <label>2</label>
    </ligand>
</feature>
<evidence type="ECO:0000259" key="10">
    <source>
        <dbReference type="Pfam" id="PF17764"/>
    </source>
</evidence>
<dbReference type="GO" id="GO:1990077">
    <property type="term" value="C:primosome complex"/>
    <property type="evidence" value="ECO:0007669"/>
    <property type="project" value="UniProtKB-UniRule"/>
</dbReference>
<dbReference type="EMBL" id="CAIZ01000125">
    <property type="protein sequence ID" value="CCH70306.1"/>
    <property type="molecule type" value="Genomic_DNA"/>
</dbReference>
<evidence type="ECO:0000256" key="1">
    <source>
        <dbReference type="ARBA" id="ARBA00022515"/>
    </source>
</evidence>
<feature type="domain" description="Primosomal protein N' 3' DNA-binding" evidence="10">
    <location>
        <begin position="47"/>
        <end position="139"/>
    </location>
</feature>
<feature type="binding site" evidence="8">
    <location>
        <position position="462"/>
    </location>
    <ligand>
        <name>Zn(2+)</name>
        <dbReference type="ChEBI" id="CHEBI:29105"/>
        <label>1</label>
    </ligand>
</feature>
<proteinExistence type="inferred from homology"/>
<dbReference type="Gene3D" id="3.40.1440.60">
    <property type="entry name" value="PriA, 3(prime) DNA-binding domain"/>
    <property type="match status" value="1"/>
</dbReference>
<feature type="binding site" evidence="8">
    <location>
        <position position="450"/>
    </location>
    <ligand>
        <name>Zn(2+)</name>
        <dbReference type="ChEBI" id="CHEBI:29105"/>
        <label>2</label>
    </ligand>
</feature>
<keyword evidence="2 8" id="KW-0235">DNA replication</keyword>
<dbReference type="AlphaFoldDB" id="N0E3E9"/>
<evidence type="ECO:0000256" key="8">
    <source>
        <dbReference type="HAMAP-Rule" id="MF_00983"/>
    </source>
</evidence>
<keyword evidence="12" id="KW-1185">Reference proteome</keyword>
<dbReference type="PANTHER" id="PTHR30580:SF0">
    <property type="entry name" value="PRIMOSOMAL PROTEIN N"/>
    <property type="match status" value="1"/>
</dbReference>
<feature type="binding site" evidence="8">
    <location>
        <position position="429"/>
    </location>
    <ligand>
        <name>Zn(2+)</name>
        <dbReference type="ChEBI" id="CHEBI:29105"/>
        <label>2</label>
    </ligand>
</feature>
<comment type="caution">
    <text evidence="8">As this protein does not have any detectable helicase domains, it probably does not have helicase activity.</text>
</comment>
<dbReference type="Pfam" id="PF17764">
    <property type="entry name" value="PriA_3primeBD"/>
    <property type="match status" value="1"/>
</dbReference>
<dbReference type="InterPro" id="IPR027417">
    <property type="entry name" value="P-loop_NTPase"/>
</dbReference>
<reference evidence="11 12" key="1">
    <citation type="journal article" date="2013" name="ISME J.">
        <title>A metabolic model for members of the genus Tetrasphaera involved in enhanced biological phosphorus removal.</title>
        <authorList>
            <person name="Kristiansen R."/>
            <person name="Nguyen H.T.T."/>
            <person name="Saunders A.M."/>
            <person name="Nielsen J.L."/>
            <person name="Wimmer R."/>
            <person name="Le V.Q."/>
            <person name="McIlroy S.J."/>
            <person name="Petrovski S."/>
            <person name="Seviour R.J."/>
            <person name="Calteau A."/>
            <person name="Nielsen K.L."/>
            <person name="Nielsen P.H."/>
        </authorList>
    </citation>
    <scope>NUCLEOTIDE SEQUENCE [LARGE SCALE GENOMIC DNA]</scope>
    <source>
        <strain evidence="11 12">Lp2</strain>
    </source>
</reference>
<protein>
    <recommendedName>
        <fullName evidence="8">Probable replication restart protein PriA</fullName>
    </recommendedName>
    <alternativeName>
        <fullName evidence="8">Putative ATP-dependent DNA helicase PriA</fullName>
    </alternativeName>
</protein>
<accession>N0E3E9</accession>
<evidence type="ECO:0000313" key="12">
    <source>
        <dbReference type="Proteomes" id="UP000013167"/>
    </source>
</evidence>
<comment type="similarity">
    <text evidence="8">Belongs to the helicase family. PriA subfamily.</text>
</comment>
<feature type="binding site" evidence="8">
    <location>
        <position position="423"/>
    </location>
    <ligand>
        <name>Zn(2+)</name>
        <dbReference type="ChEBI" id="CHEBI:29105"/>
        <label>1</label>
    </ligand>
</feature>
<keyword evidence="7 8" id="KW-0238">DNA-binding</keyword>
<keyword evidence="6 8" id="KW-0067">ATP-binding</keyword>
<evidence type="ECO:0000256" key="9">
    <source>
        <dbReference type="SAM" id="MobiDB-lite"/>
    </source>
</evidence>
<dbReference type="PANTHER" id="PTHR30580">
    <property type="entry name" value="PRIMOSOMAL PROTEIN N"/>
    <property type="match status" value="1"/>
</dbReference>
<evidence type="ECO:0000256" key="4">
    <source>
        <dbReference type="ARBA" id="ARBA00022741"/>
    </source>
</evidence>
<comment type="cofactor">
    <cofactor evidence="8">
        <name>Zn(2+)</name>
        <dbReference type="ChEBI" id="CHEBI:29105"/>
    </cofactor>
    <text evidence="8">Binds 2 zinc ions per subunit.</text>
</comment>
<dbReference type="GO" id="GO:0006302">
    <property type="term" value="P:double-strand break repair"/>
    <property type="evidence" value="ECO:0007669"/>
    <property type="project" value="InterPro"/>
</dbReference>